<dbReference type="PROSITE" id="PS51257">
    <property type="entry name" value="PROKAR_LIPOPROTEIN"/>
    <property type="match status" value="1"/>
</dbReference>
<feature type="chain" id="PRO_5038982149" description="Lipoprotein" evidence="1">
    <location>
        <begin position="19"/>
        <end position="77"/>
    </location>
</feature>
<name>A0A6I4VWB8_9BACL</name>
<dbReference type="RefSeq" id="WP_160800116.1">
    <property type="nucleotide sequence ID" value="NZ_WUUL01000002.1"/>
</dbReference>
<protein>
    <recommendedName>
        <fullName evidence="4">Lipoprotein</fullName>
    </recommendedName>
</protein>
<dbReference type="AlphaFoldDB" id="A0A6I4VWB8"/>
<gene>
    <name evidence="2" type="ORF">GSM42_03575</name>
</gene>
<keyword evidence="1" id="KW-0732">Signal</keyword>
<dbReference type="Proteomes" id="UP000430692">
    <property type="component" value="Unassembled WGS sequence"/>
</dbReference>
<organism evidence="2 3">
    <name type="scientific">Shimazuella alba</name>
    <dbReference type="NCBI Taxonomy" id="2690964"/>
    <lineage>
        <taxon>Bacteria</taxon>
        <taxon>Bacillati</taxon>
        <taxon>Bacillota</taxon>
        <taxon>Bacilli</taxon>
        <taxon>Bacillales</taxon>
        <taxon>Thermoactinomycetaceae</taxon>
        <taxon>Shimazuella</taxon>
    </lineage>
</organism>
<proteinExistence type="predicted"/>
<feature type="signal peptide" evidence="1">
    <location>
        <begin position="1"/>
        <end position="18"/>
    </location>
</feature>
<dbReference type="EMBL" id="WUUL01000002">
    <property type="protein sequence ID" value="MXQ52824.1"/>
    <property type="molecule type" value="Genomic_DNA"/>
</dbReference>
<keyword evidence="3" id="KW-1185">Reference proteome</keyword>
<comment type="caution">
    <text evidence="2">The sequence shown here is derived from an EMBL/GenBank/DDBJ whole genome shotgun (WGS) entry which is preliminary data.</text>
</comment>
<evidence type="ECO:0000256" key="1">
    <source>
        <dbReference type="SAM" id="SignalP"/>
    </source>
</evidence>
<sequence length="77" mass="8501">MKSKYVVTLFASSMLLLAGCGDKNDLDDYTLCYDNDNDQYCDDDTSELIDPDSYVVIDGKREAYIVYDSDTSSSSGG</sequence>
<accession>A0A6I4VWB8</accession>
<evidence type="ECO:0000313" key="2">
    <source>
        <dbReference type="EMBL" id="MXQ52824.1"/>
    </source>
</evidence>
<reference evidence="2 3" key="1">
    <citation type="submission" date="2019-12" db="EMBL/GenBank/DDBJ databases">
        <title>Whole-genome analyses of novel actinobacteria.</title>
        <authorList>
            <person name="Sahin N."/>
            <person name="Saygin H."/>
        </authorList>
    </citation>
    <scope>NUCLEOTIDE SEQUENCE [LARGE SCALE GENOMIC DNA]</scope>
    <source>
        <strain evidence="2 3">KC615</strain>
    </source>
</reference>
<evidence type="ECO:0000313" key="3">
    <source>
        <dbReference type="Proteomes" id="UP000430692"/>
    </source>
</evidence>
<evidence type="ECO:0008006" key="4">
    <source>
        <dbReference type="Google" id="ProtNLM"/>
    </source>
</evidence>